<name>I2E1X3_RHIML</name>
<accession>I2E1X3</accession>
<dbReference type="Pfam" id="PF01695">
    <property type="entry name" value="IstB_IS21"/>
    <property type="match status" value="1"/>
</dbReference>
<geneLocation type="plasmid" evidence="2">
    <name>pHRC017</name>
</geneLocation>
<keyword evidence="2" id="KW-0547">Nucleotide-binding</keyword>
<gene>
    <name evidence="2" type="primary">istB3</name>
    <name evidence="2" type="ORF">pHRC017_0419</name>
</gene>
<evidence type="ECO:0000313" key="2">
    <source>
        <dbReference type="EMBL" id="AFJ91491.1"/>
    </source>
</evidence>
<reference evidence="2" key="1">
    <citation type="journal article" date="2012" name="Mol. Plant Microbe Interact.">
        <title>Rhizobial plasmids that cause impaired symbiotic nitrogen fixation and enhanced host invasion.</title>
        <authorList>
            <person name="Crook M.B."/>
            <person name="Lindsay D.P."/>
            <person name="Biggs M.B."/>
            <person name="Bentley J.S."/>
            <person name="Price J.C."/>
            <person name="Clement S.C."/>
            <person name="Clement M.J."/>
            <person name="Long S.R."/>
            <person name="Griffitts J.S."/>
        </authorList>
    </citation>
    <scope>NUCLEOTIDE SEQUENCE</scope>
    <source>
        <strain evidence="2">C017</strain>
        <plasmid evidence="2">pHRC017</plasmid>
    </source>
</reference>
<dbReference type="EMBL" id="JQ665880">
    <property type="protein sequence ID" value="AFJ91491.1"/>
    <property type="molecule type" value="Genomic_DNA"/>
</dbReference>
<proteinExistence type="predicted"/>
<feature type="domain" description="IstB-like ATP-binding" evidence="1">
    <location>
        <begin position="10"/>
        <end position="69"/>
    </location>
</feature>
<keyword evidence="2" id="KW-0067">ATP-binding</keyword>
<dbReference type="InterPro" id="IPR002611">
    <property type="entry name" value="IstB_ATP-bd"/>
</dbReference>
<keyword evidence="2" id="KW-0614">Plasmid</keyword>
<sequence>MLTNPTIDRLRELGLQGMATAFQELDAQSEARGLEHGEWLAILLEREATIRQQKRFEARARAAKLRHDAQSRTPTFVPHVALTATYS</sequence>
<protein>
    <submittedName>
        <fullName evidence="2">TRm23b IstB-like ATP-binding protein</fullName>
    </submittedName>
</protein>
<dbReference type="GO" id="GO:0005524">
    <property type="term" value="F:ATP binding"/>
    <property type="evidence" value="ECO:0007669"/>
    <property type="project" value="UniProtKB-KW"/>
</dbReference>
<organism evidence="2">
    <name type="scientific">Rhizobium meliloti</name>
    <name type="common">Ensifer meliloti</name>
    <name type="synonym">Sinorhizobium meliloti</name>
    <dbReference type="NCBI Taxonomy" id="382"/>
    <lineage>
        <taxon>Bacteria</taxon>
        <taxon>Pseudomonadati</taxon>
        <taxon>Pseudomonadota</taxon>
        <taxon>Alphaproteobacteria</taxon>
        <taxon>Hyphomicrobiales</taxon>
        <taxon>Rhizobiaceae</taxon>
        <taxon>Sinorhizobium/Ensifer group</taxon>
        <taxon>Sinorhizobium</taxon>
    </lineage>
</organism>
<evidence type="ECO:0000259" key="1">
    <source>
        <dbReference type="Pfam" id="PF01695"/>
    </source>
</evidence>
<dbReference type="AlphaFoldDB" id="I2E1X3"/>